<evidence type="ECO:0000313" key="1">
    <source>
        <dbReference type="EMBL" id="KAI3732694.1"/>
    </source>
</evidence>
<gene>
    <name evidence="1" type="ORF">L1987_63901</name>
</gene>
<name>A0ACB9CEK0_9ASTR</name>
<accession>A0ACB9CEK0</accession>
<comment type="caution">
    <text evidence="1">The sequence shown here is derived from an EMBL/GenBank/DDBJ whole genome shotgun (WGS) entry which is preliminary data.</text>
</comment>
<dbReference type="Proteomes" id="UP001056120">
    <property type="component" value="Linkage Group LG21"/>
</dbReference>
<evidence type="ECO:0000313" key="2">
    <source>
        <dbReference type="Proteomes" id="UP001056120"/>
    </source>
</evidence>
<sequence>MQRSTTSPPTATYLPTSSTRAFTRTWRTTRFVTVIPINFVLPSMLASVERSVRVEDGNCSLLYDFGTREIRSDKSLAFYEVDDNPDVCLMQHILLTLSTPLILVTAT</sequence>
<protein>
    <submittedName>
        <fullName evidence="1">Uncharacterized protein</fullName>
    </submittedName>
</protein>
<dbReference type="EMBL" id="CM042038">
    <property type="protein sequence ID" value="KAI3732694.1"/>
    <property type="molecule type" value="Genomic_DNA"/>
</dbReference>
<proteinExistence type="predicted"/>
<reference evidence="2" key="1">
    <citation type="journal article" date="2022" name="Mol. Ecol. Resour.">
        <title>The genomes of chicory, endive, great burdock and yacon provide insights into Asteraceae palaeo-polyploidization history and plant inulin production.</title>
        <authorList>
            <person name="Fan W."/>
            <person name="Wang S."/>
            <person name="Wang H."/>
            <person name="Wang A."/>
            <person name="Jiang F."/>
            <person name="Liu H."/>
            <person name="Zhao H."/>
            <person name="Xu D."/>
            <person name="Zhang Y."/>
        </authorList>
    </citation>
    <scope>NUCLEOTIDE SEQUENCE [LARGE SCALE GENOMIC DNA]</scope>
    <source>
        <strain evidence="2">cv. Yunnan</strain>
    </source>
</reference>
<reference evidence="1 2" key="2">
    <citation type="journal article" date="2022" name="Mol. Ecol. Resour.">
        <title>The genomes of chicory, endive, great burdock and yacon provide insights into Asteraceae paleo-polyploidization history and plant inulin production.</title>
        <authorList>
            <person name="Fan W."/>
            <person name="Wang S."/>
            <person name="Wang H."/>
            <person name="Wang A."/>
            <person name="Jiang F."/>
            <person name="Liu H."/>
            <person name="Zhao H."/>
            <person name="Xu D."/>
            <person name="Zhang Y."/>
        </authorList>
    </citation>
    <scope>NUCLEOTIDE SEQUENCE [LARGE SCALE GENOMIC DNA]</scope>
    <source>
        <strain evidence="2">cv. Yunnan</strain>
        <tissue evidence="1">Leaves</tissue>
    </source>
</reference>
<organism evidence="1 2">
    <name type="scientific">Smallanthus sonchifolius</name>
    <dbReference type="NCBI Taxonomy" id="185202"/>
    <lineage>
        <taxon>Eukaryota</taxon>
        <taxon>Viridiplantae</taxon>
        <taxon>Streptophyta</taxon>
        <taxon>Embryophyta</taxon>
        <taxon>Tracheophyta</taxon>
        <taxon>Spermatophyta</taxon>
        <taxon>Magnoliopsida</taxon>
        <taxon>eudicotyledons</taxon>
        <taxon>Gunneridae</taxon>
        <taxon>Pentapetalae</taxon>
        <taxon>asterids</taxon>
        <taxon>campanulids</taxon>
        <taxon>Asterales</taxon>
        <taxon>Asteraceae</taxon>
        <taxon>Asteroideae</taxon>
        <taxon>Heliantheae alliance</taxon>
        <taxon>Millerieae</taxon>
        <taxon>Smallanthus</taxon>
    </lineage>
</organism>
<keyword evidence="2" id="KW-1185">Reference proteome</keyword>